<dbReference type="InterPro" id="IPR025028">
    <property type="entry name" value="DUF3951"/>
</dbReference>
<sequence length="80" mass="9285">MLFMLFVIGSIALLILVTLGVAIYQSFVKKKMVEHYYTPFDHIFGQTQVEYHTEKVEKKEEEEGEGDDKDKNRRIASTTV</sequence>
<proteinExistence type="predicted"/>
<feature type="region of interest" description="Disordered" evidence="1">
    <location>
        <begin position="54"/>
        <end position="80"/>
    </location>
</feature>
<dbReference type="AlphaFoldDB" id="A0A3M8DNL9"/>
<dbReference type="Pfam" id="PF13131">
    <property type="entry name" value="DUF3951"/>
    <property type="match status" value="1"/>
</dbReference>
<keyword evidence="3" id="KW-1185">Reference proteome</keyword>
<evidence type="ECO:0000313" key="2">
    <source>
        <dbReference type="EMBL" id="RNB89668.1"/>
    </source>
</evidence>
<dbReference type="OrthoDB" id="2476430at2"/>
<organism evidence="2 3">
    <name type="scientific">Brevibacillus fluminis</name>
    <dbReference type="NCBI Taxonomy" id="511487"/>
    <lineage>
        <taxon>Bacteria</taxon>
        <taxon>Bacillati</taxon>
        <taxon>Bacillota</taxon>
        <taxon>Bacilli</taxon>
        <taxon>Bacillales</taxon>
        <taxon>Paenibacillaceae</taxon>
        <taxon>Brevibacillus</taxon>
    </lineage>
</organism>
<dbReference type="Proteomes" id="UP000271031">
    <property type="component" value="Unassembled WGS sequence"/>
</dbReference>
<evidence type="ECO:0000256" key="1">
    <source>
        <dbReference type="SAM" id="MobiDB-lite"/>
    </source>
</evidence>
<name>A0A3M8DNL9_9BACL</name>
<reference evidence="2 3" key="1">
    <citation type="submission" date="2018-10" db="EMBL/GenBank/DDBJ databases">
        <title>Phylogenomics of Brevibacillus.</title>
        <authorList>
            <person name="Dunlap C."/>
        </authorList>
    </citation>
    <scope>NUCLEOTIDE SEQUENCE [LARGE SCALE GENOMIC DNA]</scope>
    <source>
        <strain evidence="2 3">JCM 15716</strain>
    </source>
</reference>
<evidence type="ECO:0000313" key="3">
    <source>
        <dbReference type="Proteomes" id="UP000271031"/>
    </source>
</evidence>
<comment type="caution">
    <text evidence="2">The sequence shown here is derived from an EMBL/GenBank/DDBJ whole genome shotgun (WGS) entry which is preliminary data.</text>
</comment>
<accession>A0A3M8DNL9</accession>
<dbReference type="EMBL" id="RHHQ01000008">
    <property type="protein sequence ID" value="RNB89668.1"/>
    <property type="molecule type" value="Genomic_DNA"/>
</dbReference>
<protein>
    <submittedName>
        <fullName evidence="2">DUF3951 domain-containing protein</fullName>
    </submittedName>
</protein>
<gene>
    <name evidence="2" type="ORF">EDM56_10845</name>
</gene>